<protein>
    <recommendedName>
        <fullName evidence="4">SANT domain-containing protein</fullName>
    </recommendedName>
</protein>
<feature type="compositionally biased region" description="Low complexity" evidence="1">
    <location>
        <begin position="352"/>
        <end position="366"/>
    </location>
</feature>
<feature type="region of interest" description="Disordered" evidence="1">
    <location>
        <begin position="35"/>
        <end position="56"/>
    </location>
</feature>
<feature type="region of interest" description="Disordered" evidence="1">
    <location>
        <begin position="1170"/>
        <end position="1216"/>
    </location>
</feature>
<evidence type="ECO:0000313" key="3">
    <source>
        <dbReference type="Proteomes" id="UP001497472"/>
    </source>
</evidence>
<keyword evidence="3" id="KW-1185">Reference proteome</keyword>
<organism evidence="2 3">
    <name type="scientific">Leptosia nina</name>
    <dbReference type="NCBI Taxonomy" id="320188"/>
    <lineage>
        <taxon>Eukaryota</taxon>
        <taxon>Metazoa</taxon>
        <taxon>Ecdysozoa</taxon>
        <taxon>Arthropoda</taxon>
        <taxon>Hexapoda</taxon>
        <taxon>Insecta</taxon>
        <taxon>Pterygota</taxon>
        <taxon>Neoptera</taxon>
        <taxon>Endopterygota</taxon>
        <taxon>Lepidoptera</taxon>
        <taxon>Glossata</taxon>
        <taxon>Ditrysia</taxon>
        <taxon>Papilionoidea</taxon>
        <taxon>Pieridae</taxon>
        <taxon>Pierinae</taxon>
        <taxon>Leptosia</taxon>
    </lineage>
</organism>
<feature type="region of interest" description="Disordered" evidence="1">
    <location>
        <begin position="901"/>
        <end position="950"/>
    </location>
</feature>
<proteinExistence type="predicted"/>
<feature type="region of interest" description="Disordered" evidence="1">
    <location>
        <begin position="984"/>
        <end position="1014"/>
    </location>
</feature>
<evidence type="ECO:0000313" key="2">
    <source>
        <dbReference type="EMBL" id="CAK1541856.1"/>
    </source>
</evidence>
<feature type="compositionally biased region" description="Basic and acidic residues" evidence="1">
    <location>
        <begin position="816"/>
        <end position="839"/>
    </location>
</feature>
<feature type="region of interest" description="Disordered" evidence="1">
    <location>
        <begin position="1089"/>
        <end position="1110"/>
    </location>
</feature>
<feature type="region of interest" description="Disordered" evidence="1">
    <location>
        <begin position="798"/>
        <end position="840"/>
    </location>
</feature>
<dbReference type="Proteomes" id="UP001497472">
    <property type="component" value="Unassembled WGS sequence"/>
</dbReference>
<feature type="compositionally biased region" description="Low complexity" evidence="1">
    <location>
        <begin position="692"/>
        <end position="715"/>
    </location>
</feature>
<accession>A0AAV1IZQ1</accession>
<feature type="compositionally biased region" description="Low complexity" evidence="1">
    <location>
        <begin position="910"/>
        <end position="920"/>
    </location>
</feature>
<comment type="caution">
    <text evidence="2">The sequence shown here is derived from an EMBL/GenBank/DDBJ whole genome shotgun (WGS) entry which is preliminary data.</text>
</comment>
<sequence length="1216" mass="130871">MSLAAGSSLAPAGPRRLPLHCLCARGRLFAMKDRNRNNARNPISERSATDQLFSVRPGSTSGRLNVARTPFAVSSRFKCAHGSPAPVSIIYRTTRNASGERLVRLICEMSPLFAHRINRICESSLNCHAPRLKQISDDSKFSASIGELTVVERTSTPSSTTTSATVTTVSAGDCAICLTANATRCVTPSNAKQYGLDGASAGEKVCEGCHCQFVRARRSRCTVRTCSNPRTKRLRHLPPRWHDLSLDAKKPIVDEFKIPSTLSKCCLTCFKRITRRLDAIEGGGAPEPTEEEISRFKGFLREYGTSWDKMATASGRPPASLKAFYFTYRRKLQLDTSLTERQPIKGSDSDDSLVSSGDTDTASAGSPRPPPLPGPRTDAVAPRRHRRDEYDSSATETADEENEAPSAKTAANGVSAASVVNAVSGVSAVTVASSTPCVTAHPLLTVRDVVSNMIEVSLMKNSRPPLHSLPPKQQPQQQANHELATLTVVSGSHHSNAAVSPRGATITPVPPESAPELVLLQVERPPASAPNATQADSLLDLTVKRPRLERHPTPSPYRSTEYQPSYRPPPERESPTQYNAKPKPVASPRPAMKLPNPKDRLYHGGDSGTRSAPSAGQTLLRQAEKSRRRVLRGSQSTETPVSAILLNADKHRGGARPLWPRAAPDNVNGFHYVATNAPGCAKRSRAPPATPDAPTAPANQQHQHQQHQPMQQHQIHQIRRDRDAVSVIQRHSHTYSHPVPPPGHEAFTSLVNAASAAAALPVPRSREPDSDAMLHQLQHHQQHQHQQHHDIRNSREFPTNQKYVGSSAAAAGYPPDMERRPYDRERQSQQPPRDSRERLVSMGTRRYVIDERPAHPQMMHDHHHPHPQQVVSSQDDKRFSNNSAAYSIAGKPRAALAQTLERKDSRGPQVSCAATVSSSSVGGGPPVAGNAPGAPAGPPVPGGAPVAERGRATDGTLTAASLINAIITHQISQTSDQRFPIIRESDAGGQQPERGPAGTERRDEQPMTSAAHTTSIKLGDLASNIIVRDFSSPNTTALIHHNNRLLPNADSYQPSSVASSVSGAAASGPGAVVTSAANSVDEWRRDNKHSYFEPVSPTDNPPASRSDNRHFSSGVSGVSGVRCGVLTAYDYVTARIVDVMRNDSDAKLPFSGETKLPFNTPYTYPYSALNVATPADPSSGPPSGGVVTSAPPPSGPAAPEPAPLMSAQYEPLSDED</sequence>
<feature type="region of interest" description="Disordered" evidence="1">
    <location>
        <begin position="856"/>
        <end position="878"/>
    </location>
</feature>
<feature type="compositionally biased region" description="Pro residues" evidence="1">
    <location>
        <begin position="1190"/>
        <end position="1202"/>
    </location>
</feature>
<evidence type="ECO:0000256" key="1">
    <source>
        <dbReference type="SAM" id="MobiDB-lite"/>
    </source>
</evidence>
<gene>
    <name evidence="2" type="ORF">LNINA_LOCUS1806</name>
</gene>
<feature type="region of interest" description="Disordered" evidence="1">
    <location>
        <begin position="339"/>
        <end position="412"/>
    </location>
</feature>
<reference evidence="2 3" key="1">
    <citation type="submission" date="2023-11" db="EMBL/GenBank/DDBJ databases">
        <authorList>
            <person name="Okamura Y."/>
        </authorList>
    </citation>
    <scope>NUCLEOTIDE SEQUENCE [LARGE SCALE GENOMIC DNA]</scope>
</reference>
<name>A0AAV1IZQ1_9NEOP</name>
<feature type="compositionally biased region" description="Polar residues" evidence="1">
    <location>
        <begin position="38"/>
        <end position="56"/>
    </location>
</feature>
<feature type="region of interest" description="Disordered" evidence="1">
    <location>
        <begin position="679"/>
        <end position="723"/>
    </location>
</feature>
<dbReference type="AlphaFoldDB" id="A0AAV1IZQ1"/>
<evidence type="ECO:0008006" key="4">
    <source>
        <dbReference type="Google" id="ProtNLM"/>
    </source>
</evidence>
<feature type="region of interest" description="Disordered" evidence="1">
    <location>
        <begin position="526"/>
        <end position="638"/>
    </location>
</feature>
<dbReference type="EMBL" id="CAVLEF010000002">
    <property type="protein sequence ID" value="CAK1541856.1"/>
    <property type="molecule type" value="Genomic_DNA"/>
</dbReference>
<feature type="compositionally biased region" description="Polar residues" evidence="1">
    <location>
        <begin position="608"/>
        <end position="620"/>
    </location>
</feature>